<comment type="caution">
    <text evidence="1">The sequence shown here is derived from an EMBL/GenBank/DDBJ whole genome shotgun (WGS) entry which is preliminary data.</text>
</comment>
<dbReference type="Gene3D" id="3.80.10.10">
    <property type="entry name" value="Ribonuclease Inhibitor"/>
    <property type="match status" value="1"/>
</dbReference>
<proteinExistence type="predicted"/>
<dbReference type="AlphaFoldDB" id="A0A369K5U5"/>
<dbReference type="InParanoid" id="A0A369K5U5"/>
<dbReference type="Proteomes" id="UP000076154">
    <property type="component" value="Unassembled WGS sequence"/>
</dbReference>
<dbReference type="SUPFAM" id="SSF52058">
    <property type="entry name" value="L domain-like"/>
    <property type="match status" value="1"/>
</dbReference>
<reference evidence="1" key="1">
    <citation type="submission" date="2018-04" db="EMBL/GenBank/DDBJ databases">
        <title>Whole genome sequencing of Hypsizygus marmoreus.</title>
        <authorList>
            <person name="Choi I.-G."/>
            <person name="Min B."/>
            <person name="Kim J.-G."/>
            <person name="Kim S."/>
            <person name="Oh Y.-L."/>
            <person name="Kong W.-S."/>
            <person name="Park H."/>
            <person name="Jeong J."/>
            <person name="Song E.-S."/>
        </authorList>
    </citation>
    <scope>NUCLEOTIDE SEQUENCE [LARGE SCALE GENOMIC DNA]</scope>
    <source>
        <strain evidence="1">51987-8</strain>
    </source>
</reference>
<name>A0A369K5U5_HYPMA</name>
<dbReference type="EMBL" id="LUEZ02000017">
    <property type="protein sequence ID" value="RDB27223.1"/>
    <property type="molecule type" value="Genomic_DNA"/>
</dbReference>
<evidence type="ECO:0000313" key="1">
    <source>
        <dbReference type="EMBL" id="RDB27223.1"/>
    </source>
</evidence>
<evidence type="ECO:0008006" key="3">
    <source>
        <dbReference type="Google" id="ProtNLM"/>
    </source>
</evidence>
<dbReference type="InterPro" id="IPR032675">
    <property type="entry name" value="LRR_dom_sf"/>
</dbReference>
<keyword evidence="2" id="KW-1185">Reference proteome</keyword>
<accession>A0A369K5U5</accession>
<sequence length="394" mass="43902">MTPLPQEVLDKVVDELHDDHGALKRCALASRYLLPRSQRHLFSTICLSDDAQSHRLHGVLIVNPFLPRCIHELEMNLSLWKANDVHLPDTLHLMTSLQSLAINDAGLWIRMSRSISDSIKDLVNLPSLVHLSISNADFIPMLFATPKAMKSFQLHGSLSFTDTLAFAVSGMTTELLVLNLHSDMLGIGSQLPALSQVRKLILHSVSSVVPSTLGIMGASADSLEVIEFHNMFPDGIDRENIFTFDFSTLSRLSCFTFTSTFRTELSINFYEKCVVMLEKLCSFVSANPSSARVKNFRIILSTNRTPSPISATWAVLPEFLTASALWRRLDQILDSARGDTDTSFQVDIVLKIPILRRGDLSMMNGMWERGLRSQMPRTSGKGFLACKVVQVKAL</sequence>
<dbReference type="OrthoDB" id="2882490at2759"/>
<protein>
    <recommendedName>
        <fullName evidence="3">F-box domain-containing protein</fullName>
    </recommendedName>
</protein>
<organism evidence="1 2">
    <name type="scientific">Hypsizygus marmoreus</name>
    <name type="common">White beech mushroom</name>
    <name type="synonym">Agaricus marmoreus</name>
    <dbReference type="NCBI Taxonomy" id="39966"/>
    <lineage>
        <taxon>Eukaryota</taxon>
        <taxon>Fungi</taxon>
        <taxon>Dikarya</taxon>
        <taxon>Basidiomycota</taxon>
        <taxon>Agaricomycotina</taxon>
        <taxon>Agaricomycetes</taxon>
        <taxon>Agaricomycetidae</taxon>
        <taxon>Agaricales</taxon>
        <taxon>Tricholomatineae</taxon>
        <taxon>Lyophyllaceae</taxon>
        <taxon>Hypsizygus</taxon>
    </lineage>
</organism>
<gene>
    <name evidence="1" type="ORF">Hypma_004477</name>
</gene>
<evidence type="ECO:0000313" key="2">
    <source>
        <dbReference type="Proteomes" id="UP000076154"/>
    </source>
</evidence>